<accession>A0ABX4U4C6</accession>
<dbReference type="RefSeq" id="WP_102083872.1">
    <property type="nucleotide sequence ID" value="NZ_PJCJ01000006.1"/>
</dbReference>
<keyword evidence="4" id="KW-1185">Reference proteome</keyword>
<dbReference type="InterPro" id="IPR050792">
    <property type="entry name" value="ADP-ribosylglycohydrolase"/>
</dbReference>
<gene>
    <name evidence="3" type="ORF">CXG47_11935</name>
</gene>
<dbReference type="EMBL" id="PJCJ01000006">
    <property type="protein sequence ID" value="PLV14112.1"/>
    <property type="molecule type" value="Genomic_DNA"/>
</dbReference>
<dbReference type="Proteomes" id="UP000234744">
    <property type="component" value="Unassembled WGS sequence"/>
</dbReference>
<name>A0ABX4U4C6_PSEDL</name>
<dbReference type="InterPro" id="IPR036705">
    <property type="entry name" value="Ribosyl_crysJ1_sf"/>
</dbReference>
<dbReference type="Gene3D" id="1.10.4080.10">
    <property type="entry name" value="ADP-ribosylation/Crystallin J1"/>
    <property type="match status" value="2"/>
</dbReference>
<dbReference type="Pfam" id="PF03747">
    <property type="entry name" value="ADP_ribosyl_GH"/>
    <property type="match status" value="1"/>
</dbReference>
<keyword evidence="2" id="KW-0378">Hydrolase</keyword>
<evidence type="ECO:0008006" key="5">
    <source>
        <dbReference type="Google" id="ProtNLM"/>
    </source>
</evidence>
<organism evidence="3 4">
    <name type="scientific">Pseudomonas plecoglossicida</name>
    <dbReference type="NCBI Taxonomy" id="70775"/>
    <lineage>
        <taxon>Bacteria</taxon>
        <taxon>Pseudomonadati</taxon>
        <taxon>Pseudomonadota</taxon>
        <taxon>Gammaproteobacteria</taxon>
        <taxon>Pseudomonadales</taxon>
        <taxon>Pseudomonadaceae</taxon>
        <taxon>Pseudomonas</taxon>
    </lineage>
</organism>
<comment type="caution">
    <text evidence="3">The sequence shown here is derived from an EMBL/GenBank/DDBJ whole genome shotgun (WGS) entry which is preliminary data.</text>
</comment>
<evidence type="ECO:0000313" key="3">
    <source>
        <dbReference type="EMBL" id="PLV14112.1"/>
    </source>
</evidence>
<proteinExistence type="inferred from homology"/>
<evidence type="ECO:0000313" key="4">
    <source>
        <dbReference type="Proteomes" id="UP000234744"/>
    </source>
</evidence>
<evidence type="ECO:0000256" key="1">
    <source>
        <dbReference type="ARBA" id="ARBA00010702"/>
    </source>
</evidence>
<evidence type="ECO:0000256" key="2">
    <source>
        <dbReference type="ARBA" id="ARBA00022801"/>
    </source>
</evidence>
<sequence length="149" mass="15710">MNRIERISGCLLGGAVGDALGSPVELLEWPVIEARFGPQGTIDFAPAYGTAGAISDATQMWCALTARSFEEGVIAAVNHSGDSSSTGLVVGHLLGAQYGAGAIPDRWLECLELRQVIAQVAEDIERVPREYCGVGGEFDEQIELAYPGS</sequence>
<reference evidence="3 4" key="1">
    <citation type="submission" date="2017-12" db="EMBL/GenBank/DDBJ databases">
        <title>Detection of the carbapenemase gene blaVIM-5 in members of the Pseudomonas putida group isolated from polluted Nigerian wetlands.</title>
        <authorList>
            <person name="Adelowo O."/>
            <person name="Vollmers J."/>
            <person name="Maeusezahl I."/>
            <person name="Kaster A.-K."/>
            <person name="Mueller J.A."/>
        </authorList>
    </citation>
    <scope>NUCLEOTIDE SEQUENCE [LARGE SCALE GENOMIC DNA]</scope>
    <source>
        <strain evidence="3 4">MR69</strain>
    </source>
</reference>
<protein>
    <recommendedName>
        <fullName evidence="5">ADP-ribosylglycohydrolase</fullName>
    </recommendedName>
</protein>
<comment type="similarity">
    <text evidence="1">Belongs to the ADP-ribosylglycohydrolase family.</text>
</comment>
<dbReference type="SUPFAM" id="SSF101478">
    <property type="entry name" value="ADP-ribosylglycohydrolase"/>
    <property type="match status" value="2"/>
</dbReference>
<dbReference type="PANTHER" id="PTHR16222">
    <property type="entry name" value="ADP-RIBOSYLGLYCOHYDROLASE"/>
    <property type="match status" value="1"/>
</dbReference>
<dbReference type="InterPro" id="IPR005502">
    <property type="entry name" value="Ribosyl_crysJ1"/>
</dbReference>
<dbReference type="PANTHER" id="PTHR16222:SF24">
    <property type="entry name" value="ADP-RIBOSYLHYDROLASE ARH3"/>
    <property type="match status" value="1"/>
</dbReference>